<evidence type="ECO:0000313" key="7">
    <source>
        <dbReference type="Proteomes" id="UP000075737"/>
    </source>
</evidence>
<dbReference type="GO" id="GO:0043190">
    <property type="term" value="C:ATP-binding cassette (ABC) transporter complex"/>
    <property type="evidence" value="ECO:0007669"/>
    <property type="project" value="TreeGrafter"/>
</dbReference>
<evidence type="ECO:0000256" key="1">
    <source>
        <dbReference type="ARBA" id="ARBA00004141"/>
    </source>
</evidence>
<dbReference type="Pfam" id="PF02361">
    <property type="entry name" value="CbiQ"/>
    <property type="match status" value="1"/>
</dbReference>
<organism evidence="6 7">
    <name type="scientific">Thermovenabulum gondwanense</name>
    <dbReference type="NCBI Taxonomy" id="520767"/>
    <lineage>
        <taxon>Bacteria</taxon>
        <taxon>Bacillati</taxon>
        <taxon>Bacillota</taxon>
        <taxon>Clostridia</taxon>
        <taxon>Thermosediminibacterales</taxon>
        <taxon>Thermosediminibacteraceae</taxon>
        <taxon>Thermovenabulum</taxon>
    </lineage>
</organism>
<dbReference type="CDD" id="cd16914">
    <property type="entry name" value="EcfT"/>
    <property type="match status" value="1"/>
</dbReference>
<evidence type="ECO:0000256" key="4">
    <source>
        <dbReference type="ARBA" id="ARBA00023136"/>
    </source>
</evidence>
<dbReference type="InterPro" id="IPR052770">
    <property type="entry name" value="Cobalt_transport_CbiQ"/>
</dbReference>
<reference evidence="6 7" key="1">
    <citation type="submission" date="2015-12" db="EMBL/GenBank/DDBJ databases">
        <title>Draft genome of Thermovenabulum gondwanense isolated from a red thermophilic microbial mat colonisisng an outflow channel of a bore well.</title>
        <authorList>
            <person name="Patel B.K."/>
        </authorList>
    </citation>
    <scope>NUCLEOTIDE SEQUENCE [LARGE SCALE GENOMIC DNA]</scope>
    <source>
        <strain evidence="6 7">R270</strain>
    </source>
</reference>
<dbReference type="PANTHER" id="PTHR43723:SF1">
    <property type="entry name" value="COBALT TRANSPORT PROTEIN CBIQ"/>
    <property type="match status" value="1"/>
</dbReference>
<keyword evidence="3 5" id="KW-1133">Transmembrane helix</keyword>
<name>A0A162MRJ6_9FIRM</name>
<dbReference type="RefSeq" id="WP_068747983.1">
    <property type="nucleotide sequence ID" value="NZ_LOHZ01000023.1"/>
</dbReference>
<feature type="transmembrane region" description="Helical" evidence="5">
    <location>
        <begin position="63"/>
        <end position="83"/>
    </location>
</feature>
<dbReference type="InterPro" id="IPR003339">
    <property type="entry name" value="ABC/ECF_trnsptr_transmembrane"/>
</dbReference>
<dbReference type="EMBL" id="LOHZ01000023">
    <property type="protein sequence ID" value="KYO67013.1"/>
    <property type="molecule type" value="Genomic_DNA"/>
</dbReference>
<keyword evidence="4 5" id="KW-0472">Membrane</keyword>
<evidence type="ECO:0000256" key="2">
    <source>
        <dbReference type="ARBA" id="ARBA00022692"/>
    </source>
</evidence>
<feature type="transmembrane region" description="Helical" evidence="5">
    <location>
        <begin position="215"/>
        <end position="231"/>
    </location>
</feature>
<keyword evidence="7" id="KW-1185">Reference proteome</keyword>
<dbReference type="Proteomes" id="UP000075737">
    <property type="component" value="Unassembled WGS sequence"/>
</dbReference>
<evidence type="ECO:0000256" key="5">
    <source>
        <dbReference type="SAM" id="Phobius"/>
    </source>
</evidence>
<dbReference type="PANTHER" id="PTHR43723">
    <property type="entry name" value="COBALT TRANSPORT PROTEIN CBIQ"/>
    <property type="match status" value="1"/>
</dbReference>
<dbReference type="OrthoDB" id="1936150at2"/>
<comment type="caution">
    <text evidence="6">The sequence shown here is derived from an EMBL/GenBank/DDBJ whole genome shotgun (WGS) entry which is preliminary data.</text>
</comment>
<proteinExistence type="predicted"/>
<dbReference type="AlphaFoldDB" id="A0A162MRJ6"/>
<sequence>MIKEVILYSTSSRGRFVNPLEKLMLVLTAVISSNYFNTPLPFAINFTVFLFLHLYFKTPFNKVMKLLCEIAGFYFASSLVFLADKNIKGFLIANAKGVVNSSALTFLIFTTPVDDYLYLMSGTVFLKEIADLAKTMERFILLFEDELNLMILSAKARGGFDGFLNGIRSCAKIAALLLMDVLNRWKSIDEAISSRCFSGKIPYSKREFNRSGKRIILILLFAVLEVILAVNF</sequence>
<evidence type="ECO:0000256" key="3">
    <source>
        <dbReference type="ARBA" id="ARBA00022989"/>
    </source>
</evidence>
<evidence type="ECO:0000313" key="6">
    <source>
        <dbReference type="EMBL" id="KYO67013.1"/>
    </source>
</evidence>
<feature type="transmembrane region" description="Helical" evidence="5">
    <location>
        <begin position="35"/>
        <end position="56"/>
    </location>
</feature>
<dbReference type="STRING" id="520767.ATZ99_08300"/>
<keyword evidence="2 5" id="KW-0812">Transmembrane</keyword>
<gene>
    <name evidence="6" type="ORF">ATZ99_08300</name>
</gene>
<evidence type="ECO:0008006" key="8">
    <source>
        <dbReference type="Google" id="ProtNLM"/>
    </source>
</evidence>
<dbReference type="GO" id="GO:0006824">
    <property type="term" value="P:cobalt ion transport"/>
    <property type="evidence" value="ECO:0007669"/>
    <property type="project" value="TreeGrafter"/>
</dbReference>
<protein>
    <recommendedName>
        <fullName evidence="8">Energy-coupling factor transporter transmembrane protein EcfT</fullName>
    </recommendedName>
</protein>
<accession>A0A162MRJ6</accession>
<comment type="subcellular location">
    <subcellularLocation>
        <location evidence="1">Membrane</location>
        <topology evidence="1">Multi-pass membrane protein</topology>
    </subcellularLocation>
</comment>